<dbReference type="Pfam" id="PF12804">
    <property type="entry name" value="NTP_transf_3"/>
    <property type="match status" value="1"/>
</dbReference>
<gene>
    <name evidence="3" type="ORF">DWU99_02590</name>
</gene>
<organism evidence="3 4">
    <name type="scientific">Dyella psychrodurans</name>
    <dbReference type="NCBI Taxonomy" id="1927960"/>
    <lineage>
        <taxon>Bacteria</taxon>
        <taxon>Pseudomonadati</taxon>
        <taxon>Pseudomonadota</taxon>
        <taxon>Gammaproteobacteria</taxon>
        <taxon>Lysobacterales</taxon>
        <taxon>Rhodanobacteraceae</taxon>
        <taxon>Dyella</taxon>
    </lineage>
</organism>
<dbReference type="InterPro" id="IPR025877">
    <property type="entry name" value="MobA-like_NTP_Trfase"/>
</dbReference>
<dbReference type="PANTHER" id="PTHR43777:SF1">
    <property type="entry name" value="MOLYBDENUM COFACTOR CYTIDYLYLTRANSFERASE"/>
    <property type="match status" value="1"/>
</dbReference>
<dbReference type="GO" id="GO:0016779">
    <property type="term" value="F:nucleotidyltransferase activity"/>
    <property type="evidence" value="ECO:0007669"/>
    <property type="project" value="UniProtKB-ARBA"/>
</dbReference>
<keyword evidence="3" id="KW-0808">Transferase</keyword>
<dbReference type="InterPro" id="IPR029044">
    <property type="entry name" value="Nucleotide-diphossugar_trans"/>
</dbReference>
<evidence type="ECO:0000313" key="3">
    <source>
        <dbReference type="EMBL" id="RDS86176.1"/>
    </source>
</evidence>
<dbReference type="AlphaFoldDB" id="A0A370XCP7"/>
<dbReference type="OrthoDB" id="285216at2"/>
<feature type="domain" description="MobA-like NTP transferase" evidence="2">
    <location>
        <begin position="10"/>
        <end position="170"/>
    </location>
</feature>
<dbReference type="RefSeq" id="WP_115476427.1">
    <property type="nucleotide sequence ID" value="NZ_QRBF01000001.1"/>
</dbReference>
<sequence length="204" mass="22159">MTPASSPVVLLLAAGEGRRFGGAKQLAEIEGEPMCHRVARLVLGLGFPVVAVTGAHAEAVEHVLRELPLHRLRHEGWSEGMGSSIAAGTRHVMANHSRASGILICLSDQPLLNVEGLRDMVARHRVAPDKVLMARHNGIPGPPTLLPRDCFAELAMLTGPAGARSVIERDMSRVEFFDFPENLDVDTPQDLDDVRQHLLNTPNR</sequence>
<dbReference type="PANTHER" id="PTHR43777">
    <property type="entry name" value="MOLYBDENUM COFACTOR CYTIDYLYLTRANSFERASE"/>
    <property type="match status" value="1"/>
</dbReference>
<dbReference type="EMBL" id="QRBF01000001">
    <property type="protein sequence ID" value="RDS86176.1"/>
    <property type="molecule type" value="Genomic_DNA"/>
</dbReference>
<keyword evidence="1" id="KW-0460">Magnesium</keyword>
<reference evidence="3 4" key="1">
    <citation type="submission" date="2018-07" db="EMBL/GenBank/DDBJ databases">
        <title>Dyella monticola sp. nov. and Dyella psychrodurans sp. nov. isolated from monsoon evergreen broad-leaved forest soil of Dinghu Mountain, China.</title>
        <authorList>
            <person name="Gao Z."/>
            <person name="Qiu L."/>
        </authorList>
    </citation>
    <scope>NUCLEOTIDE SEQUENCE [LARGE SCALE GENOMIC DNA]</scope>
    <source>
        <strain evidence="3 4">4MSK11</strain>
    </source>
</reference>
<keyword evidence="4" id="KW-1185">Reference proteome</keyword>
<dbReference type="SUPFAM" id="SSF53448">
    <property type="entry name" value="Nucleotide-diphospho-sugar transferases"/>
    <property type="match status" value="1"/>
</dbReference>
<evidence type="ECO:0000256" key="1">
    <source>
        <dbReference type="ARBA" id="ARBA00022842"/>
    </source>
</evidence>
<dbReference type="Gene3D" id="3.90.550.10">
    <property type="entry name" value="Spore Coat Polysaccharide Biosynthesis Protein SpsA, Chain A"/>
    <property type="match status" value="1"/>
</dbReference>
<evidence type="ECO:0000313" key="4">
    <source>
        <dbReference type="Proteomes" id="UP000255334"/>
    </source>
</evidence>
<proteinExistence type="predicted"/>
<name>A0A370XCP7_9GAMM</name>
<evidence type="ECO:0000259" key="2">
    <source>
        <dbReference type="Pfam" id="PF12804"/>
    </source>
</evidence>
<accession>A0A370XCP7</accession>
<dbReference type="Proteomes" id="UP000255334">
    <property type="component" value="Unassembled WGS sequence"/>
</dbReference>
<comment type="caution">
    <text evidence="3">The sequence shown here is derived from an EMBL/GenBank/DDBJ whole genome shotgun (WGS) entry which is preliminary data.</text>
</comment>
<dbReference type="CDD" id="cd04182">
    <property type="entry name" value="GT_2_like_f"/>
    <property type="match status" value="1"/>
</dbReference>
<protein>
    <submittedName>
        <fullName evidence="3">Nucleotidyltransferase family protein</fullName>
    </submittedName>
</protein>